<dbReference type="HOGENOM" id="CLU_3242101_0_0_1"/>
<evidence type="ECO:0000313" key="1">
    <source>
        <dbReference type="EMBL" id="EQB46615.1"/>
    </source>
</evidence>
<dbReference type="Proteomes" id="UP000015530">
    <property type="component" value="Unassembled WGS sequence"/>
</dbReference>
<name>T0LE32_COLGC</name>
<sequence length="43" mass="4780">MTVPLVSLIESVDMSHSLFLAICLKMKGHKVCQCALLVLKEHL</sequence>
<gene>
    <name evidence="1" type="ORF">CGLO_14320</name>
</gene>
<reference evidence="2" key="1">
    <citation type="journal article" date="2013" name="Mol. Plant Microbe Interact.">
        <title>Global aspects of pacC regulation of pathogenicity genes in Colletotrichum gloeosporioides as revealed by transcriptome analysis.</title>
        <authorList>
            <person name="Alkan N."/>
            <person name="Meng X."/>
            <person name="Friedlander G."/>
            <person name="Reuveni E."/>
            <person name="Sukno S."/>
            <person name="Sherman A."/>
            <person name="Thon M."/>
            <person name="Fluhr R."/>
            <person name="Prusky D."/>
        </authorList>
    </citation>
    <scope>NUCLEOTIDE SEQUENCE [LARGE SCALE GENOMIC DNA]</scope>
    <source>
        <strain evidence="2">Cg-14</strain>
    </source>
</reference>
<dbReference type="AlphaFoldDB" id="T0LE32"/>
<organism evidence="1 2">
    <name type="scientific">Colletotrichum gloeosporioides (strain Cg-14)</name>
    <name type="common">Anthracnose fungus</name>
    <name type="synonym">Glomerella cingulata</name>
    <dbReference type="NCBI Taxonomy" id="1237896"/>
    <lineage>
        <taxon>Eukaryota</taxon>
        <taxon>Fungi</taxon>
        <taxon>Dikarya</taxon>
        <taxon>Ascomycota</taxon>
        <taxon>Pezizomycotina</taxon>
        <taxon>Sordariomycetes</taxon>
        <taxon>Hypocreomycetidae</taxon>
        <taxon>Glomerellales</taxon>
        <taxon>Glomerellaceae</taxon>
        <taxon>Colletotrichum</taxon>
        <taxon>Colletotrichum gloeosporioides species complex</taxon>
    </lineage>
</organism>
<evidence type="ECO:0000313" key="2">
    <source>
        <dbReference type="Proteomes" id="UP000015530"/>
    </source>
</evidence>
<proteinExistence type="predicted"/>
<protein>
    <submittedName>
        <fullName evidence="1">Uncharacterized protein</fullName>
    </submittedName>
</protein>
<accession>T0LE32</accession>
<dbReference type="EMBL" id="AMYD01003317">
    <property type="protein sequence ID" value="EQB46615.1"/>
    <property type="molecule type" value="Genomic_DNA"/>
</dbReference>
<comment type="caution">
    <text evidence="1">The sequence shown here is derived from an EMBL/GenBank/DDBJ whole genome shotgun (WGS) entry which is preliminary data.</text>
</comment>